<evidence type="ECO:0000313" key="3">
    <source>
        <dbReference type="Proteomes" id="UP000244722"/>
    </source>
</evidence>
<sequence length="289" mass="33032">MSNRSCLAITSLSLAKRQSTLQINGNKITKFPRCNESNLFKLRTDKRFSYFDRSRYISVFNTDLSDAILFLRPKRFGKSLKNLDIDILVNQNKITLGEYIVLNFNFSNVRQAKDLNTAAERLSANILLSLEEFYMNYHIYLGESVHDLISQNINYHDPIYSLGKLVLHTSYTLLKAKSTRDTQHPLAKIKEIYLVADEYDAFSNKYMNPHNPPAWDESEASSLLKAFRGTVKRKNLQYCTEKCFITGISPLSLADNPDGGFNIAVNVSFEKEVAGLYGLTRLDIQEVLE</sequence>
<dbReference type="PANTHER" id="PTHR34825:SF1">
    <property type="entry name" value="AAA-ATPASE-LIKE DOMAIN-CONTAINING PROTEIN"/>
    <property type="match status" value="1"/>
</dbReference>
<evidence type="ECO:0000259" key="1">
    <source>
        <dbReference type="Pfam" id="PF09820"/>
    </source>
</evidence>
<dbReference type="Proteomes" id="UP000244722">
    <property type="component" value="Unassembled WGS sequence"/>
</dbReference>
<dbReference type="Pfam" id="PF09820">
    <property type="entry name" value="AAA-ATPase_like"/>
    <property type="match status" value="1"/>
</dbReference>
<dbReference type="InterPro" id="IPR018631">
    <property type="entry name" value="AAA-ATPase-like_dom"/>
</dbReference>
<comment type="caution">
    <text evidence="2">The sequence shown here is derived from an EMBL/GenBank/DDBJ whole genome shotgun (WGS) entry which is preliminary data.</text>
</comment>
<reference evidence="2 3" key="1">
    <citation type="submission" date="2017-04" db="EMBL/GenBank/DDBJ databases">
        <title>Draft genome sequence of Tuber borchii Vittad., a whitish edible truffle.</title>
        <authorList>
            <consortium name="DOE Joint Genome Institute"/>
            <person name="Murat C."/>
            <person name="Kuo A."/>
            <person name="Barry K.W."/>
            <person name="Clum A."/>
            <person name="Dockter R.B."/>
            <person name="Fauchery L."/>
            <person name="Iotti M."/>
            <person name="Kohler A."/>
            <person name="Labutti K."/>
            <person name="Lindquist E.A."/>
            <person name="Lipzen A."/>
            <person name="Ohm R.A."/>
            <person name="Wang M."/>
            <person name="Grigoriev I.V."/>
            <person name="Zambonelli A."/>
            <person name="Martin F.M."/>
        </authorList>
    </citation>
    <scope>NUCLEOTIDE SEQUENCE [LARGE SCALE GENOMIC DNA]</scope>
    <source>
        <strain evidence="2 3">Tbo3840</strain>
    </source>
</reference>
<feature type="domain" description="AAA-ATPase-like" evidence="1">
    <location>
        <begin position="45"/>
        <end position="253"/>
    </location>
</feature>
<accession>A0A2T6ZDL4</accession>
<dbReference type="PANTHER" id="PTHR34825">
    <property type="entry name" value="CONSERVED PROTEIN, WITH A WEAK D-GALACTARATE DEHYDRATASE/ALTRONATE HYDROLASE DOMAIN"/>
    <property type="match status" value="1"/>
</dbReference>
<protein>
    <submittedName>
        <fullName evidence="2">AAA-ATPase-like domain-containing protein</fullName>
    </submittedName>
</protein>
<name>A0A2T6ZDL4_TUBBO</name>
<keyword evidence="3" id="KW-1185">Reference proteome</keyword>
<organism evidence="2 3">
    <name type="scientific">Tuber borchii</name>
    <name type="common">White truffle</name>
    <dbReference type="NCBI Taxonomy" id="42251"/>
    <lineage>
        <taxon>Eukaryota</taxon>
        <taxon>Fungi</taxon>
        <taxon>Dikarya</taxon>
        <taxon>Ascomycota</taxon>
        <taxon>Pezizomycotina</taxon>
        <taxon>Pezizomycetes</taxon>
        <taxon>Pezizales</taxon>
        <taxon>Tuberaceae</taxon>
        <taxon>Tuber</taxon>
    </lineage>
</organism>
<dbReference type="AlphaFoldDB" id="A0A2T6ZDL4"/>
<proteinExistence type="predicted"/>
<evidence type="ECO:0000313" key="2">
    <source>
        <dbReference type="EMBL" id="PUU73573.1"/>
    </source>
</evidence>
<dbReference type="OrthoDB" id="5414712at2759"/>
<gene>
    <name evidence="2" type="ORF">B9Z19DRAFT_1068876</name>
</gene>
<dbReference type="EMBL" id="NESQ01000367">
    <property type="protein sequence ID" value="PUU73573.1"/>
    <property type="molecule type" value="Genomic_DNA"/>
</dbReference>